<proteinExistence type="predicted"/>
<protein>
    <submittedName>
        <fullName evidence="1">Uncharacterized protein</fullName>
    </submittedName>
</protein>
<dbReference type="EMBL" id="BK014805">
    <property type="protein sequence ID" value="DAD76585.1"/>
    <property type="molecule type" value="Genomic_DNA"/>
</dbReference>
<accession>A0A8S5M2P4</accession>
<sequence>MARLSHEQIAAEVAAKGCVLIKDEGYENLNSRIIVQCNEKGHLVETCLGDMRKAS</sequence>
<organism evidence="1">
    <name type="scientific">Siphoviridae sp. ctOkv13</name>
    <dbReference type="NCBI Taxonomy" id="2826314"/>
    <lineage>
        <taxon>Viruses</taxon>
        <taxon>Duplodnaviria</taxon>
        <taxon>Heunggongvirae</taxon>
        <taxon>Uroviricota</taxon>
        <taxon>Caudoviricetes</taxon>
    </lineage>
</organism>
<name>A0A8S5M2P4_9CAUD</name>
<reference evidence="1" key="1">
    <citation type="journal article" date="2021" name="Proc. Natl. Acad. Sci. U.S.A.">
        <title>A Catalog of Tens of Thousands of Viruses from Human Metagenomes Reveals Hidden Associations with Chronic Diseases.</title>
        <authorList>
            <person name="Tisza M.J."/>
            <person name="Buck C.B."/>
        </authorList>
    </citation>
    <scope>NUCLEOTIDE SEQUENCE</scope>
    <source>
        <strain evidence="1">CtOkv13</strain>
    </source>
</reference>
<evidence type="ECO:0000313" key="1">
    <source>
        <dbReference type="EMBL" id="DAD76585.1"/>
    </source>
</evidence>